<evidence type="ECO:0000256" key="3">
    <source>
        <dbReference type="ARBA" id="ARBA00009834"/>
    </source>
</evidence>
<accession>A0A3M7MB78</accession>
<name>A0A3M7MB78_9PLEO</name>
<feature type="region of interest" description="Disordered" evidence="10">
    <location>
        <begin position="88"/>
        <end position="107"/>
    </location>
</feature>
<dbReference type="Proteomes" id="UP000265663">
    <property type="component" value="Unassembled WGS sequence"/>
</dbReference>
<comment type="subcellular location">
    <subcellularLocation>
        <location evidence="2">Cytoplasm</location>
    </subcellularLocation>
    <subcellularLocation>
        <location evidence="1">Endosome membrane</location>
        <topology evidence="1">Peripheral membrane protein</topology>
    </subcellularLocation>
</comment>
<organism evidence="11 12">
    <name type="scientific">Pyrenophora seminiperda CCB06</name>
    <dbReference type="NCBI Taxonomy" id="1302712"/>
    <lineage>
        <taxon>Eukaryota</taxon>
        <taxon>Fungi</taxon>
        <taxon>Dikarya</taxon>
        <taxon>Ascomycota</taxon>
        <taxon>Pezizomycotina</taxon>
        <taxon>Dothideomycetes</taxon>
        <taxon>Pleosporomycetidae</taxon>
        <taxon>Pleosporales</taxon>
        <taxon>Pleosporineae</taxon>
        <taxon>Pleosporaceae</taxon>
        <taxon>Pyrenophora</taxon>
    </lineage>
</organism>
<dbReference type="PANTHER" id="PTHR12806">
    <property type="entry name" value="EAP30 SUBUNIT OF ELL COMPLEX"/>
    <property type="match status" value="1"/>
</dbReference>
<dbReference type="AlphaFoldDB" id="A0A3M7MB78"/>
<dbReference type="InterPro" id="IPR036388">
    <property type="entry name" value="WH-like_DNA-bd_sf"/>
</dbReference>
<dbReference type="InterPro" id="IPR040608">
    <property type="entry name" value="Snf8/Vps36"/>
</dbReference>
<evidence type="ECO:0000256" key="10">
    <source>
        <dbReference type="SAM" id="MobiDB-lite"/>
    </source>
</evidence>
<evidence type="ECO:0000256" key="6">
    <source>
        <dbReference type="ARBA" id="ARBA00022753"/>
    </source>
</evidence>
<dbReference type="PANTHER" id="PTHR12806:SF0">
    <property type="entry name" value="VACUOLAR-SORTING PROTEIN SNF8"/>
    <property type="match status" value="1"/>
</dbReference>
<protein>
    <recommendedName>
        <fullName evidence="9">Vacuolar-sorting protein SNF8</fullName>
    </recommendedName>
</protein>
<dbReference type="PIRSF" id="PIRSF017215">
    <property type="entry name" value="ESCRT2_Vps22"/>
    <property type="match status" value="1"/>
</dbReference>
<dbReference type="GO" id="GO:0043328">
    <property type="term" value="P:protein transport to vacuole involved in ubiquitin-dependent protein catabolic process via the multivesicular body sorting pathway"/>
    <property type="evidence" value="ECO:0007669"/>
    <property type="project" value="TreeGrafter"/>
</dbReference>
<keyword evidence="4 9" id="KW-0813">Transport</keyword>
<dbReference type="Gene3D" id="6.10.140.180">
    <property type="match status" value="1"/>
</dbReference>
<dbReference type="SUPFAM" id="SSF46785">
    <property type="entry name" value="Winged helix' DNA-binding domain"/>
    <property type="match status" value="2"/>
</dbReference>
<comment type="subunit">
    <text evidence="9">Component of the endosomal sorting complex required for transport II (ESCRT-II).</text>
</comment>
<evidence type="ECO:0000256" key="7">
    <source>
        <dbReference type="ARBA" id="ARBA00022927"/>
    </source>
</evidence>
<dbReference type="FunFam" id="1.10.10.10:FF:000085">
    <property type="entry name" value="Vacuolar-sorting protein SNF8"/>
    <property type="match status" value="1"/>
</dbReference>
<evidence type="ECO:0000256" key="5">
    <source>
        <dbReference type="ARBA" id="ARBA00022490"/>
    </source>
</evidence>
<evidence type="ECO:0000313" key="11">
    <source>
        <dbReference type="EMBL" id="RMZ71722.1"/>
    </source>
</evidence>
<sequence>MDRRRTPGLSSLSSRGLQNHHYTSHGATLRTRNADSLSTQLSVFQSLLHSFAITHSKDIRANPAFRAEFARMCSALNIDFLASSYHRDSTSTTTTSKDDSNSSKTGSGESIWTQLLGGSVNDFYFNLGVLIVEECRATRAENGGLISVSDLVSRISQSTRIGGSIEVSHDDIKRAVDSLAPLGSCFSIMTIGHRSLIRSVPKELNNDQSTVLEAVQVLGFVTVSMLQLNLGWERPRACAVVEDLMADSLVWVDRQAGENEYWSPAFLTAVRTGDGEGNL</sequence>
<dbReference type="FunFam" id="1.10.10.10:FF:000397">
    <property type="entry name" value="Vacuolar-sorting protein SNF8"/>
    <property type="match status" value="1"/>
</dbReference>
<keyword evidence="6" id="KW-0967">Endosome</keyword>
<keyword evidence="12" id="KW-1185">Reference proteome</keyword>
<keyword evidence="7 9" id="KW-0653">Protein transport</keyword>
<reference evidence="11 12" key="1">
    <citation type="journal article" date="2014" name="PLoS ONE">
        <title>De novo Genome Assembly of the Fungal Plant Pathogen Pyrenophora semeniperda.</title>
        <authorList>
            <person name="Soliai M.M."/>
            <person name="Meyer S.E."/>
            <person name="Udall J.A."/>
            <person name="Elzinga D.E."/>
            <person name="Hermansen R.A."/>
            <person name="Bodily P.M."/>
            <person name="Hart A.A."/>
            <person name="Coleman C.E."/>
        </authorList>
    </citation>
    <scope>NUCLEOTIDE SEQUENCE [LARGE SCALE GENOMIC DNA]</scope>
    <source>
        <strain evidence="11 12">CCB06</strain>
        <tissue evidence="11">Mycelium</tissue>
    </source>
</reference>
<evidence type="ECO:0000256" key="9">
    <source>
        <dbReference type="PIRNR" id="PIRNR017215"/>
    </source>
</evidence>
<evidence type="ECO:0000313" key="12">
    <source>
        <dbReference type="Proteomes" id="UP000265663"/>
    </source>
</evidence>
<evidence type="ECO:0000256" key="4">
    <source>
        <dbReference type="ARBA" id="ARBA00022448"/>
    </source>
</evidence>
<dbReference type="GO" id="GO:0000814">
    <property type="term" value="C:ESCRT II complex"/>
    <property type="evidence" value="ECO:0007669"/>
    <property type="project" value="UniProtKB-UniRule"/>
</dbReference>
<dbReference type="OrthoDB" id="283883at2759"/>
<gene>
    <name evidence="11" type="ORF">GMOD_00006866</name>
</gene>
<evidence type="ECO:0000256" key="1">
    <source>
        <dbReference type="ARBA" id="ARBA00004481"/>
    </source>
</evidence>
<dbReference type="EMBL" id="KE747827">
    <property type="protein sequence ID" value="RMZ71722.1"/>
    <property type="molecule type" value="Genomic_DNA"/>
</dbReference>
<dbReference type="InterPro" id="IPR036390">
    <property type="entry name" value="WH_DNA-bd_sf"/>
</dbReference>
<feature type="region of interest" description="Disordered" evidence="10">
    <location>
        <begin position="1"/>
        <end position="20"/>
    </location>
</feature>
<evidence type="ECO:0000256" key="8">
    <source>
        <dbReference type="ARBA" id="ARBA00023136"/>
    </source>
</evidence>
<keyword evidence="5" id="KW-0963">Cytoplasm</keyword>
<dbReference type="Gene3D" id="1.10.10.10">
    <property type="entry name" value="Winged helix-like DNA-binding domain superfamily/Winged helix DNA-binding domain"/>
    <property type="match status" value="2"/>
</dbReference>
<feature type="compositionally biased region" description="Polar residues" evidence="10">
    <location>
        <begin position="8"/>
        <end position="20"/>
    </location>
</feature>
<comment type="similarity">
    <text evidence="3 9">Belongs to the SNF8 family.</text>
</comment>
<comment type="function">
    <text evidence="9">Component of the endosomal sorting complex required for transport II (ESCRT-II), which is required for multivesicular body (MVB) formation and sorting of endosomal cargo proteins into MVBs.</text>
</comment>
<evidence type="ECO:0000256" key="2">
    <source>
        <dbReference type="ARBA" id="ARBA00004496"/>
    </source>
</evidence>
<dbReference type="Pfam" id="PF04157">
    <property type="entry name" value="EAP30"/>
    <property type="match status" value="1"/>
</dbReference>
<dbReference type="InterPro" id="IPR016689">
    <property type="entry name" value="ESCRT-2_cplx_Snf8"/>
</dbReference>
<keyword evidence="8" id="KW-0472">Membrane</keyword>
<proteinExistence type="inferred from homology"/>